<feature type="active site" description="Proton donor" evidence="5">
    <location>
        <position position="126"/>
    </location>
</feature>
<comment type="function">
    <text evidence="5">Catalyzes the conversion of 1-hydroxy-2-methyl-2-(E)-butenyl 4-diphosphate (HMBPP) into a mixture of isopentenyl diphosphate (IPP) and dimethylallyl diphosphate (DMAPP). Acts in the terminal step of the DOXP/MEP pathway for isoprenoid precursor biosynthesis.</text>
</comment>
<organism evidence="6 7">
    <name type="scientific">Thermoanaerobaculum aquaticum</name>
    <dbReference type="NCBI Taxonomy" id="1312852"/>
    <lineage>
        <taxon>Bacteria</taxon>
        <taxon>Pseudomonadati</taxon>
        <taxon>Acidobacteriota</taxon>
        <taxon>Thermoanaerobaculia</taxon>
        <taxon>Thermoanaerobaculales</taxon>
        <taxon>Thermoanaerobaculaceae</taxon>
        <taxon>Thermoanaerobaculum</taxon>
    </lineage>
</organism>
<keyword evidence="3 5" id="KW-0408">Iron</keyword>
<feature type="binding site" evidence="5">
    <location>
        <position position="42"/>
    </location>
    <ligand>
        <name>isopentenyl diphosphate</name>
        <dbReference type="ChEBI" id="CHEBI:128769"/>
    </ligand>
</feature>
<dbReference type="UniPathway" id="UPA00056">
    <property type="reaction ID" value="UER00097"/>
</dbReference>
<keyword evidence="2 5" id="KW-0479">Metal-binding</keyword>
<reference evidence="6 7" key="1">
    <citation type="submission" date="2014-04" db="EMBL/GenBank/DDBJ databases">
        <title>The Genome Sequence of Thermoanaerobaculum aquaticum MP-01, The First Cultivated Group 23 Acidobacterium.</title>
        <authorList>
            <person name="Stamps B.W."/>
            <person name="Losey N.A."/>
            <person name="Lawson P.A."/>
            <person name="Stevenson B.S."/>
        </authorList>
    </citation>
    <scope>NUCLEOTIDE SEQUENCE [LARGE SCALE GENOMIC DNA]</scope>
    <source>
        <strain evidence="6 7">MP-01</strain>
    </source>
</reference>
<feature type="binding site" evidence="5">
    <location>
        <position position="14"/>
    </location>
    <ligand>
        <name>[4Fe-4S] cluster</name>
        <dbReference type="ChEBI" id="CHEBI:49883"/>
    </ligand>
</feature>
<feature type="binding site" evidence="5">
    <location>
        <position position="266"/>
    </location>
    <ligand>
        <name>dimethylallyl diphosphate</name>
        <dbReference type="ChEBI" id="CHEBI:57623"/>
    </ligand>
</feature>
<dbReference type="CDD" id="cd13944">
    <property type="entry name" value="lytB_ispH"/>
    <property type="match status" value="1"/>
</dbReference>
<comment type="cofactor">
    <cofactor evidence="5">
        <name>[4Fe-4S] cluster</name>
        <dbReference type="ChEBI" id="CHEBI:49883"/>
    </cofactor>
    <text evidence="5">Binds 1 [4Fe-4S] cluster per subunit.</text>
</comment>
<feature type="binding site" evidence="5">
    <location>
        <position position="266"/>
    </location>
    <ligand>
        <name>(2E)-4-hydroxy-3-methylbut-2-enyl diphosphate</name>
        <dbReference type="ChEBI" id="CHEBI:128753"/>
    </ligand>
</feature>
<dbReference type="Gene3D" id="3.40.1010.20">
    <property type="entry name" value="4-hydroxy-3-methylbut-2-enyl diphosphate reductase, catalytic domain"/>
    <property type="match status" value="2"/>
</dbReference>
<feature type="binding site" evidence="5">
    <location>
        <position position="223"/>
    </location>
    <ligand>
        <name>(2E)-4-hydroxy-3-methylbut-2-enyl diphosphate</name>
        <dbReference type="ChEBI" id="CHEBI:128753"/>
    </ligand>
</feature>
<dbReference type="GO" id="GO:0016114">
    <property type="term" value="P:terpenoid biosynthetic process"/>
    <property type="evidence" value="ECO:0007669"/>
    <property type="project" value="UniProtKB-UniRule"/>
</dbReference>
<dbReference type="HAMAP" id="MF_00191">
    <property type="entry name" value="IspH"/>
    <property type="match status" value="1"/>
</dbReference>
<evidence type="ECO:0000256" key="4">
    <source>
        <dbReference type="ARBA" id="ARBA00023014"/>
    </source>
</evidence>
<feature type="binding site" evidence="5">
    <location>
        <position position="124"/>
    </location>
    <ligand>
        <name>(2E)-4-hydroxy-3-methylbut-2-enyl diphosphate</name>
        <dbReference type="ChEBI" id="CHEBI:128753"/>
    </ligand>
</feature>
<feature type="binding site" evidence="5">
    <location>
        <position position="193"/>
    </location>
    <ligand>
        <name>[4Fe-4S] cluster</name>
        <dbReference type="ChEBI" id="CHEBI:49883"/>
    </ligand>
</feature>
<keyword evidence="7" id="KW-1185">Reference proteome</keyword>
<dbReference type="EMBL" id="JMFG01000006">
    <property type="protein sequence ID" value="KDA54574.1"/>
    <property type="molecule type" value="Genomic_DNA"/>
</dbReference>
<feature type="binding site" evidence="5">
    <location>
        <position position="74"/>
    </location>
    <ligand>
        <name>isopentenyl diphosphate</name>
        <dbReference type="ChEBI" id="CHEBI:128769"/>
    </ligand>
</feature>
<dbReference type="STRING" id="1312852.EG19_10435"/>
<dbReference type="GO" id="GO:0050992">
    <property type="term" value="P:dimethylallyl diphosphate biosynthetic process"/>
    <property type="evidence" value="ECO:0007669"/>
    <property type="project" value="UniProtKB-UniRule"/>
</dbReference>
<dbReference type="PANTHER" id="PTHR30426">
    <property type="entry name" value="4-HYDROXY-3-METHYLBUT-2-ENYL DIPHOSPHATE REDUCTASE"/>
    <property type="match status" value="1"/>
</dbReference>
<dbReference type="Gene3D" id="3.40.50.11270">
    <property type="match status" value="1"/>
</dbReference>
<evidence type="ECO:0000256" key="5">
    <source>
        <dbReference type="HAMAP-Rule" id="MF_00191"/>
    </source>
</evidence>
<feature type="binding site" evidence="5">
    <location>
        <position position="223"/>
    </location>
    <ligand>
        <name>dimethylallyl diphosphate</name>
        <dbReference type="ChEBI" id="CHEBI:57623"/>
    </ligand>
</feature>
<dbReference type="UniPathway" id="UPA00059">
    <property type="reaction ID" value="UER00105"/>
</dbReference>
<feature type="binding site" evidence="5">
    <location>
        <position position="223"/>
    </location>
    <ligand>
        <name>isopentenyl diphosphate</name>
        <dbReference type="ChEBI" id="CHEBI:128769"/>
    </ligand>
</feature>
<dbReference type="GO" id="GO:0046872">
    <property type="term" value="F:metal ion binding"/>
    <property type="evidence" value="ECO:0007669"/>
    <property type="project" value="UniProtKB-KW"/>
</dbReference>
<dbReference type="Proteomes" id="UP000027284">
    <property type="component" value="Unassembled WGS sequence"/>
</dbReference>
<feature type="binding site" evidence="5">
    <location>
        <position position="74"/>
    </location>
    <ligand>
        <name>dimethylallyl diphosphate</name>
        <dbReference type="ChEBI" id="CHEBI:57623"/>
    </ligand>
</feature>
<evidence type="ECO:0000313" key="7">
    <source>
        <dbReference type="Proteomes" id="UP000027284"/>
    </source>
</evidence>
<feature type="binding site" evidence="5">
    <location>
        <position position="42"/>
    </location>
    <ligand>
        <name>(2E)-4-hydroxy-3-methylbut-2-enyl diphosphate</name>
        <dbReference type="ChEBI" id="CHEBI:128753"/>
    </ligand>
</feature>
<feature type="binding site" evidence="5">
    <location>
        <position position="225"/>
    </location>
    <ligand>
        <name>(2E)-4-hydroxy-3-methylbut-2-enyl diphosphate</name>
        <dbReference type="ChEBI" id="CHEBI:128753"/>
    </ligand>
</feature>
<dbReference type="EC" id="1.17.7.4" evidence="5"/>
<keyword evidence="5" id="KW-0414">Isoprene biosynthesis</keyword>
<feature type="binding site" evidence="5">
    <location>
        <position position="225"/>
    </location>
    <ligand>
        <name>isopentenyl diphosphate</name>
        <dbReference type="ChEBI" id="CHEBI:128769"/>
    </ligand>
</feature>
<dbReference type="GO" id="GO:0051745">
    <property type="term" value="F:4-hydroxy-3-methylbut-2-enyl diphosphate reductase activity"/>
    <property type="evidence" value="ECO:0007669"/>
    <property type="project" value="UniProtKB-UniRule"/>
</dbReference>
<dbReference type="GO" id="GO:0051539">
    <property type="term" value="F:4 iron, 4 sulfur cluster binding"/>
    <property type="evidence" value="ECO:0007669"/>
    <property type="project" value="UniProtKB-UniRule"/>
</dbReference>
<dbReference type="AlphaFoldDB" id="A0A062XYR1"/>
<comment type="catalytic activity">
    <reaction evidence="5">
        <text>dimethylallyl diphosphate + 2 oxidized [2Fe-2S]-[ferredoxin] + H2O = (2E)-4-hydroxy-3-methylbut-2-enyl diphosphate + 2 reduced [2Fe-2S]-[ferredoxin] + 2 H(+)</text>
        <dbReference type="Rhea" id="RHEA:24825"/>
        <dbReference type="Rhea" id="RHEA-COMP:10000"/>
        <dbReference type="Rhea" id="RHEA-COMP:10001"/>
        <dbReference type="ChEBI" id="CHEBI:15377"/>
        <dbReference type="ChEBI" id="CHEBI:15378"/>
        <dbReference type="ChEBI" id="CHEBI:33737"/>
        <dbReference type="ChEBI" id="CHEBI:33738"/>
        <dbReference type="ChEBI" id="CHEBI:57623"/>
        <dbReference type="ChEBI" id="CHEBI:128753"/>
        <dbReference type="EC" id="1.17.7.4"/>
    </reaction>
</comment>
<keyword evidence="4 5" id="KW-0411">Iron-sulfur</keyword>
<gene>
    <name evidence="5" type="primary">ispH</name>
    <name evidence="6" type="ORF">EG19_10435</name>
</gene>
<dbReference type="PANTHER" id="PTHR30426:SF0">
    <property type="entry name" value="4-HYDROXY-3-METHYLBUT-2-ENYL DIPHOSPHATE REDUCTASE"/>
    <property type="match status" value="1"/>
</dbReference>
<evidence type="ECO:0000256" key="3">
    <source>
        <dbReference type="ARBA" id="ARBA00023004"/>
    </source>
</evidence>
<evidence type="ECO:0000256" key="1">
    <source>
        <dbReference type="ARBA" id="ARBA00022485"/>
    </source>
</evidence>
<proteinExistence type="inferred from homology"/>
<feature type="binding site" evidence="5">
    <location>
        <position position="42"/>
    </location>
    <ligand>
        <name>dimethylallyl diphosphate</name>
        <dbReference type="ChEBI" id="CHEBI:57623"/>
    </ligand>
</feature>
<keyword evidence="5" id="KW-0560">Oxidoreductase</keyword>
<comment type="pathway">
    <text evidence="5">Isoprenoid biosynthesis; isopentenyl diphosphate biosynthesis via DXP pathway; isopentenyl diphosphate from 1-deoxy-D-xylulose 5-phosphate: step 6/6.</text>
</comment>
<evidence type="ECO:0000313" key="6">
    <source>
        <dbReference type="EMBL" id="KDA54574.1"/>
    </source>
</evidence>
<accession>A0A062XYR1</accession>
<feature type="binding site" evidence="5">
    <location>
        <position position="165"/>
    </location>
    <ligand>
        <name>(2E)-4-hydroxy-3-methylbut-2-enyl diphosphate</name>
        <dbReference type="ChEBI" id="CHEBI:128753"/>
    </ligand>
</feature>
<dbReference type="GO" id="GO:0019288">
    <property type="term" value="P:isopentenyl diphosphate biosynthetic process, methylerythritol 4-phosphate pathway"/>
    <property type="evidence" value="ECO:0007669"/>
    <property type="project" value="UniProtKB-UniRule"/>
</dbReference>
<dbReference type="NCBIfam" id="TIGR00216">
    <property type="entry name" value="ispH_lytB"/>
    <property type="match status" value="1"/>
</dbReference>
<feature type="binding site" evidence="5">
    <location>
        <position position="74"/>
    </location>
    <ligand>
        <name>(2E)-4-hydroxy-3-methylbut-2-enyl diphosphate</name>
        <dbReference type="ChEBI" id="CHEBI:128753"/>
    </ligand>
</feature>
<comment type="similarity">
    <text evidence="5">Belongs to the IspH family.</text>
</comment>
<dbReference type="InterPro" id="IPR003451">
    <property type="entry name" value="LytB/IspH"/>
</dbReference>
<comment type="caution">
    <text evidence="5">Lacks conserved residue(s) required for the propagation of feature annotation.</text>
</comment>
<name>A0A062XYR1_9BACT</name>
<comment type="catalytic activity">
    <reaction evidence="5">
        <text>isopentenyl diphosphate + 2 oxidized [2Fe-2S]-[ferredoxin] + H2O = (2E)-4-hydroxy-3-methylbut-2-enyl diphosphate + 2 reduced [2Fe-2S]-[ferredoxin] + 2 H(+)</text>
        <dbReference type="Rhea" id="RHEA:24488"/>
        <dbReference type="Rhea" id="RHEA-COMP:10000"/>
        <dbReference type="Rhea" id="RHEA-COMP:10001"/>
        <dbReference type="ChEBI" id="CHEBI:15377"/>
        <dbReference type="ChEBI" id="CHEBI:15378"/>
        <dbReference type="ChEBI" id="CHEBI:33737"/>
        <dbReference type="ChEBI" id="CHEBI:33738"/>
        <dbReference type="ChEBI" id="CHEBI:128753"/>
        <dbReference type="ChEBI" id="CHEBI:128769"/>
        <dbReference type="EC" id="1.17.7.4"/>
    </reaction>
</comment>
<feature type="binding site" evidence="5">
    <location>
        <position position="124"/>
    </location>
    <ligand>
        <name>isopentenyl diphosphate</name>
        <dbReference type="ChEBI" id="CHEBI:128769"/>
    </ligand>
</feature>
<keyword evidence="1 5" id="KW-0004">4Fe-4S</keyword>
<protein>
    <recommendedName>
        <fullName evidence="5">4-hydroxy-3-methylbut-2-enyl diphosphate reductase</fullName>
        <shortName evidence="5">HMBPP reductase</shortName>
        <ecNumber evidence="5">1.17.7.4</ecNumber>
    </recommendedName>
</protein>
<feature type="binding site" evidence="5">
    <location>
        <position position="225"/>
    </location>
    <ligand>
        <name>dimethylallyl diphosphate</name>
        <dbReference type="ChEBI" id="CHEBI:57623"/>
    </ligand>
</feature>
<comment type="pathway">
    <text evidence="5">Isoprenoid biosynthesis; dimethylallyl diphosphate biosynthesis; dimethylallyl diphosphate from (2E)-4-hydroxy-3-methylbutenyl diphosphate: step 1/1.</text>
</comment>
<feature type="binding site" evidence="5">
    <location>
        <position position="266"/>
    </location>
    <ligand>
        <name>isopentenyl diphosphate</name>
        <dbReference type="ChEBI" id="CHEBI:128769"/>
    </ligand>
</feature>
<evidence type="ECO:0000256" key="2">
    <source>
        <dbReference type="ARBA" id="ARBA00022723"/>
    </source>
</evidence>
<feature type="binding site" evidence="5">
    <location>
        <position position="96"/>
    </location>
    <ligand>
        <name>[4Fe-4S] cluster</name>
        <dbReference type="ChEBI" id="CHEBI:49883"/>
    </ligand>
</feature>
<dbReference type="Pfam" id="PF02401">
    <property type="entry name" value="LYTB"/>
    <property type="match status" value="1"/>
</dbReference>
<feature type="binding site" evidence="5">
    <location>
        <position position="124"/>
    </location>
    <ligand>
        <name>dimethylallyl diphosphate</name>
        <dbReference type="ChEBI" id="CHEBI:57623"/>
    </ligand>
</feature>
<sequence>MGVKIKRAEKYGFCSGVRVADIKVRRFAQSGGKAAILGQVVHNERVVADLEKLGVRTVQRMEEATEPVIVFSAHGVPPSFHQKARELGLEILDTTCKFVYDIHKEAKRALEAGMHLVFIGERRHREVIGYTHDLDPACYHVIQSLEEARAVDWRQFPAIKILYQTTLNAEDFEEVVRYIESQNPNTHRADTICYATKENQDAARKLAQDPEVDLVLVIGGKNSANTRHLFEICQRFKPTYLIQGAENLRPEWFDNVRCVGITAGASTPDYVVAEVEDAIRQLTEAAAVR</sequence>
<comment type="caution">
    <text evidence="6">The sequence shown here is derived from an EMBL/GenBank/DDBJ whole genome shotgun (WGS) entry which is preliminary data.</text>
</comment>